<protein>
    <submittedName>
        <fullName evidence="1">Uncharacterized protein</fullName>
    </submittedName>
</protein>
<proteinExistence type="predicted"/>
<gene>
    <name evidence="1" type="ORF">FEMY_15790</name>
    <name evidence="2" type="ORF">JZL65_04295</name>
</gene>
<dbReference type="SUPFAM" id="SSF46785">
    <property type="entry name" value="Winged helix' DNA-binding domain"/>
    <property type="match status" value="1"/>
</dbReference>
<reference evidence="2" key="2">
    <citation type="submission" date="2021-02" db="EMBL/GenBank/DDBJ databases">
        <title>Comparative genomics of Ferrovum myxofaciens strains, predominant extremophile bacteria forming large biofilm stalactites in acid mine ecosystems.</title>
        <authorList>
            <person name="Burkartova K."/>
            <person name="Ridl J."/>
            <person name="Pajer P."/>
            <person name="Falteisek L."/>
        </authorList>
    </citation>
    <scope>NUCLEOTIDE SEQUENCE</scope>
    <source>
        <strain evidence="2">MI1III</strain>
    </source>
</reference>
<keyword evidence="3" id="KW-1185">Reference proteome</keyword>
<accession>A0A149VXD6</accession>
<evidence type="ECO:0000313" key="2">
    <source>
        <dbReference type="EMBL" id="QWY78302.1"/>
    </source>
</evidence>
<dbReference type="InterPro" id="IPR036390">
    <property type="entry name" value="WH_DNA-bd_sf"/>
</dbReference>
<dbReference type="AlphaFoldDB" id="A0A859A6V8"/>
<dbReference type="OrthoDB" id="9809537at2"/>
<dbReference type="EMBL" id="LRRD01000033">
    <property type="protein sequence ID" value="KXW57872.1"/>
    <property type="molecule type" value="Genomic_DNA"/>
</dbReference>
<sequence length="120" mass="13834">MKTATIRIRKDLNATLADLRRKFLNTWDSGKYQGEFFEFESPAALFRAITPKRWELIEALQSQGAMSIRALSRTLHRDVKRVHEDTHALIRVGLIEKNPEGKIFVPFEEIRADFVIHAAA</sequence>
<evidence type="ECO:0000313" key="3">
    <source>
        <dbReference type="Proteomes" id="UP000075653"/>
    </source>
</evidence>
<evidence type="ECO:0000313" key="1">
    <source>
        <dbReference type="EMBL" id="KXW57872.1"/>
    </source>
</evidence>
<accession>A0A859A6V8</accession>
<dbReference type="PATRIC" id="fig|1789004.3.peg.1609"/>
<name>A0A859A6V8_9PROT</name>
<reference evidence="1 3" key="1">
    <citation type="submission" date="2016-01" db="EMBL/GenBank/DDBJ databases">
        <title>Genome sequence of the acidophilic iron oxidising Ferrovum strain Z-31.</title>
        <authorList>
            <person name="Poehlein A."/>
            <person name="Ullrich S.R."/>
            <person name="Schloemann M."/>
            <person name="Muehling M."/>
            <person name="Daniel R."/>
        </authorList>
    </citation>
    <scope>NUCLEOTIDE SEQUENCE [LARGE SCALE GENOMIC DNA]</scope>
    <source>
        <strain evidence="1 3">Z-31</strain>
    </source>
</reference>
<dbReference type="Proteomes" id="UP000683551">
    <property type="component" value="Chromosome"/>
</dbReference>
<dbReference type="Proteomes" id="UP000075653">
    <property type="component" value="Unassembled WGS sequence"/>
</dbReference>
<dbReference type="EMBL" id="CP071137">
    <property type="protein sequence ID" value="QWY78302.1"/>
    <property type="molecule type" value="Genomic_DNA"/>
</dbReference>
<dbReference type="Pfam" id="PF25212">
    <property type="entry name" value="HVO_A0114"/>
    <property type="match status" value="1"/>
</dbReference>
<dbReference type="RefSeq" id="WP_031598446.1">
    <property type="nucleotide sequence ID" value="NZ_CP053675.1"/>
</dbReference>
<organism evidence="1 3">
    <name type="scientific">Ferrovum myxofaciens</name>
    <dbReference type="NCBI Taxonomy" id="416213"/>
    <lineage>
        <taxon>Bacteria</taxon>
        <taxon>Pseudomonadati</taxon>
        <taxon>Pseudomonadota</taxon>
        <taxon>Betaproteobacteria</taxon>
        <taxon>Ferrovales</taxon>
        <taxon>Ferrovaceae</taxon>
        <taxon>Ferrovum</taxon>
    </lineage>
</organism>